<reference evidence="3" key="1">
    <citation type="submission" date="2021-04" db="EMBL/GenBank/DDBJ databases">
        <title>Phylogenetic analysis of Acidobacteriaceae.</title>
        <authorList>
            <person name="Qiu L."/>
            <person name="Zhang Q."/>
        </authorList>
    </citation>
    <scope>NUCLEOTIDE SEQUENCE</scope>
    <source>
        <strain evidence="3">DSM 25168</strain>
    </source>
</reference>
<protein>
    <submittedName>
        <fullName evidence="3">Dabb family protein</fullName>
    </submittedName>
</protein>
<keyword evidence="4" id="KW-1185">Reference proteome</keyword>
<dbReference type="PANTHER" id="PTHR33178">
    <property type="match status" value="1"/>
</dbReference>
<dbReference type="InterPro" id="IPR011008">
    <property type="entry name" value="Dimeric_a/b-barrel"/>
</dbReference>
<sequence>MFIHIFGFRWKPAATDEDKARARKEILAFRNVIAGLAAVNVGRNLSERAQGYEFCGLMTFTSKEAFDAYFTHPAHMALLDWLVPLIDPVELDFEA</sequence>
<dbReference type="AlphaFoldDB" id="A0A9J7BSX3"/>
<dbReference type="PANTHER" id="PTHR33178:SF10">
    <property type="entry name" value="STRESS-RESPONSE A_B BARREL DOMAIN-CONTAINING PROTEIN"/>
    <property type="match status" value="1"/>
</dbReference>
<gene>
    <name evidence="3" type="ORF">MOP44_07020</name>
</gene>
<dbReference type="EMBL" id="CP093313">
    <property type="protein sequence ID" value="UWZ85689.1"/>
    <property type="molecule type" value="Genomic_DNA"/>
</dbReference>
<dbReference type="InterPro" id="IPR044662">
    <property type="entry name" value="HS1/DABB1-like"/>
</dbReference>
<accession>A0A9J7BSX3</accession>
<dbReference type="Pfam" id="PF07876">
    <property type="entry name" value="Dabb"/>
    <property type="match status" value="1"/>
</dbReference>
<dbReference type="KEGG" id="orp:MOP44_07020"/>
<dbReference type="Proteomes" id="UP001059380">
    <property type="component" value="Chromosome"/>
</dbReference>
<feature type="domain" description="Stress-response A/B barrel" evidence="2">
    <location>
        <begin position="2"/>
        <end position="95"/>
    </location>
</feature>
<proteinExistence type="predicted"/>
<evidence type="ECO:0000256" key="1">
    <source>
        <dbReference type="ARBA" id="ARBA00011738"/>
    </source>
</evidence>
<dbReference type="Gene3D" id="3.30.70.100">
    <property type="match status" value="1"/>
</dbReference>
<comment type="subunit">
    <text evidence="1">Homodimer.</text>
</comment>
<name>A0A9J7BSX3_9BACT</name>
<dbReference type="SMART" id="SM00886">
    <property type="entry name" value="Dabb"/>
    <property type="match status" value="1"/>
</dbReference>
<dbReference type="RefSeq" id="WP_260795279.1">
    <property type="nucleotide sequence ID" value="NZ_CP093313.1"/>
</dbReference>
<evidence type="ECO:0000313" key="3">
    <source>
        <dbReference type="EMBL" id="UWZ85689.1"/>
    </source>
</evidence>
<evidence type="ECO:0000259" key="2">
    <source>
        <dbReference type="PROSITE" id="PS51502"/>
    </source>
</evidence>
<dbReference type="SUPFAM" id="SSF54909">
    <property type="entry name" value="Dimeric alpha+beta barrel"/>
    <property type="match status" value="1"/>
</dbReference>
<dbReference type="PROSITE" id="PS51502">
    <property type="entry name" value="S_R_A_B_BARREL"/>
    <property type="match status" value="1"/>
</dbReference>
<dbReference type="InterPro" id="IPR013097">
    <property type="entry name" value="Dabb"/>
</dbReference>
<evidence type="ECO:0000313" key="4">
    <source>
        <dbReference type="Proteomes" id="UP001059380"/>
    </source>
</evidence>
<organism evidence="3 4">
    <name type="scientific">Occallatibacter riparius</name>
    <dbReference type="NCBI Taxonomy" id="1002689"/>
    <lineage>
        <taxon>Bacteria</taxon>
        <taxon>Pseudomonadati</taxon>
        <taxon>Acidobacteriota</taxon>
        <taxon>Terriglobia</taxon>
        <taxon>Terriglobales</taxon>
        <taxon>Acidobacteriaceae</taxon>
        <taxon>Occallatibacter</taxon>
    </lineage>
</organism>